<accession>A0ABP8PTQ9</accession>
<evidence type="ECO:0000313" key="2">
    <source>
        <dbReference type="Proteomes" id="UP001500731"/>
    </source>
</evidence>
<sequence length="208" mass="23493">MNIALNRSCDHPTCTRPAKARGLCHTHYQRAWRARTHERLPWLRTVPATGTVRRLQALVALGHLEGDLALRLGMTQANLTGLVNGHHDQVTPARRDAVHALFRELWTVKPVGWVHDRNRRLAVRNGWVGPLAWDEIDTDPEPAIVDTEEEQTKGERVLEDVEWLLAAGESPFLILTTMHRTAASIAKLADRYGRRDIARPFDALMESA</sequence>
<comment type="caution">
    <text evidence="1">The sequence shown here is derived from an EMBL/GenBank/DDBJ whole genome shotgun (WGS) entry which is preliminary data.</text>
</comment>
<dbReference type="Proteomes" id="UP001500731">
    <property type="component" value="Unassembled WGS sequence"/>
</dbReference>
<evidence type="ECO:0008006" key="3">
    <source>
        <dbReference type="Google" id="ProtNLM"/>
    </source>
</evidence>
<dbReference type="EMBL" id="BAABGP010000037">
    <property type="protein sequence ID" value="GAA4492331.1"/>
    <property type="molecule type" value="Genomic_DNA"/>
</dbReference>
<reference evidence="2" key="1">
    <citation type="journal article" date="2019" name="Int. J. Syst. Evol. Microbiol.">
        <title>The Global Catalogue of Microorganisms (GCM) 10K type strain sequencing project: providing services to taxonomists for standard genome sequencing and annotation.</title>
        <authorList>
            <consortium name="The Broad Institute Genomics Platform"/>
            <consortium name="The Broad Institute Genome Sequencing Center for Infectious Disease"/>
            <person name="Wu L."/>
            <person name="Ma J."/>
        </authorList>
    </citation>
    <scope>NUCLEOTIDE SEQUENCE [LARGE SCALE GENOMIC DNA]</scope>
    <source>
        <strain evidence="2">JCM 17839</strain>
    </source>
</reference>
<name>A0ABP8PTQ9_9MICO</name>
<evidence type="ECO:0000313" key="1">
    <source>
        <dbReference type="EMBL" id="GAA4492331.1"/>
    </source>
</evidence>
<protein>
    <recommendedName>
        <fullName evidence="3">XRE family transcriptional regulator</fullName>
    </recommendedName>
</protein>
<proteinExistence type="predicted"/>
<gene>
    <name evidence="1" type="ORF">GCM10023171_37290</name>
</gene>
<keyword evidence="2" id="KW-1185">Reference proteome</keyword>
<organism evidence="1 2">
    <name type="scientific">Microbacterium panaciterrae</name>
    <dbReference type="NCBI Taxonomy" id="985759"/>
    <lineage>
        <taxon>Bacteria</taxon>
        <taxon>Bacillati</taxon>
        <taxon>Actinomycetota</taxon>
        <taxon>Actinomycetes</taxon>
        <taxon>Micrococcales</taxon>
        <taxon>Microbacteriaceae</taxon>
        <taxon>Microbacterium</taxon>
    </lineage>
</organism>